<feature type="coiled-coil region" evidence="6">
    <location>
        <begin position="334"/>
        <end position="372"/>
    </location>
</feature>
<dbReference type="InterPro" id="IPR032807">
    <property type="entry name" value="GNVR"/>
</dbReference>
<accession>A0A1D7U2G2</accession>
<sequence>MYFSADDSKMQREGGAPYRRTVELVPLPVRAISAAQILGWLLRGWLWLVIAALLGAVAAVGGAQLLTPRFTATTELTIAPSNLLIAPNDLYATNIQSDSQILDVESKMRMISSGNVLRRVVNQLDLKNDPEFASKTSLLRFWEAFDPAPPSTGVSDLASTLARRMTIVRQERSYVVSLSIWASEAAMSARLANAVAEAFRDEVVRADAERVGRAAQGLTARVGEIKAAAAEAEDRVEAFRLAHGLQQGASKQPLGAEALERMSAKLIDAKARLAEAEARNNEVSRALSEHGAQAGAVQSQALSGLFTEEATLRRQIAALSRTLGPRHPSLGNLLAEADAMSKAIRSEIERLRRAARSEVDQARAALAALNGETRTLRGNVSVDDQAQVKLRELEREASAKTALYQTFLTRAGEAAQRQQIDATDVRVITLATAPLQPRWPPRPIIAAAAGMALGLLLAAGLLLGLGYLREFRSGGRAAT</sequence>
<dbReference type="STRING" id="1526658.BHK69_14795"/>
<keyword evidence="4 7" id="KW-1133">Transmembrane helix</keyword>
<evidence type="ECO:0000313" key="11">
    <source>
        <dbReference type="Proteomes" id="UP000094969"/>
    </source>
</evidence>
<evidence type="ECO:0000256" key="2">
    <source>
        <dbReference type="ARBA" id="ARBA00022475"/>
    </source>
</evidence>
<evidence type="ECO:0000259" key="8">
    <source>
        <dbReference type="Pfam" id="PF02706"/>
    </source>
</evidence>
<dbReference type="Pfam" id="PF13807">
    <property type="entry name" value="GNVR"/>
    <property type="match status" value="1"/>
</dbReference>
<comment type="subcellular location">
    <subcellularLocation>
        <location evidence="1">Cell membrane</location>
        <topology evidence="1">Multi-pass membrane protein</topology>
    </subcellularLocation>
</comment>
<evidence type="ECO:0000256" key="4">
    <source>
        <dbReference type="ARBA" id="ARBA00022989"/>
    </source>
</evidence>
<name>A0A1D7U2G2_9HYPH</name>
<feature type="transmembrane region" description="Helical" evidence="7">
    <location>
        <begin position="444"/>
        <end position="468"/>
    </location>
</feature>
<reference evidence="10 11" key="1">
    <citation type="journal article" date="2015" name="Antonie Van Leeuwenhoek">
        <title>Bosea vaviloviae sp. nov., a new species of slow-growing rhizobia isolated from nodules of the relict species Vavilovia formosa (Stev.) Fed.</title>
        <authorList>
            <person name="Safronova V.I."/>
            <person name="Kuznetsova I.G."/>
            <person name="Sazanova A.L."/>
            <person name="Kimeklis A.K."/>
            <person name="Belimov A.A."/>
            <person name="Andronov E.E."/>
            <person name="Pinaev A.G."/>
            <person name="Chizhevskaya E.P."/>
            <person name="Pukhaev A.R."/>
            <person name="Popov K.P."/>
            <person name="Willems A."/>
            <person name="Tikhonovich I.A."/>
        </authorList>
    </citation>
    <scope>NUCLEOTIDE SEQUENCE [LARGE SCALE GENOMIC DNA]</scope>
    <source>
        <strain evidence="10 11">Vaf18</strain>
    </source>
</reference>
<evidence type="ECO:0008006" key="12">
    <source>
        <dbReference type="Google" id="ProtNLM"/>
    </source>
</evidence>
<evidence type="ECO:0000256" key="3">
    <source>
        <dbReference type="ARBA" id="ARBA00022692"/>
    </source>
</evidence>
<gene>
    <name evidence="10" type="ORF">BHK69_14795</name>
</gene>
<dbReference type="Proteomes" id="UP000094969">
    <property type="component" value="Chromosome"/>
</dbReference>
<dbReference type="InterPro" id="IPR003856">
    <property type="entry name" value="LPS_length_determ_N"/>
</dbReference>
<feature type="domain" description="Polysaccharide chain length determinant N-terminal" evidence="8">
    <location>
        <begin position="36"/>
        <end position="124"/>
    </location>
</feature>
<evidence type="ECO:0000256" key="6">
    <source>
        <dbReference type="SAM" id="Coils"/>
    </source>
</evidence>
<keyword evidence="2" id="KW-1003">Cell membrane</keyword>
<dbReference type="AlphaFoldDB" id="A0A1D7U2G2"/>
<dbReference type="Pfam" id="PF02706">
    <property type="entry name" value="Wzz"/>
    <property type="match status" value="1"/>
</dbReference>
<feature type="coiled-coil region" evidence="6">
    <location>
        <begin position="259"/>
        <end position="293"/>
    </location>
</feature>
<dbReference type="RefSeq" id="WP_069690766.1">
    <property type="nucleotide sequence ID" value="NZ_CP017147.1"/>
</dbReference>
<evidence type="ECO:0000313" key="10">
    <source>
        <dbReference type="EMBL" id="AOO81554.1"/>
    </source>
</evidence>
<evidence type="ECO:0000256" key="1">
    <source>
        <dbReference type="ARBA" id="ARBA00004651"/>
    </source>
</evidence>
<evidence type="ECO:0000256" key="5">
    <source>
        <dbReference type="ARBA" id="ARBA00023136"/>
    </source>
</evidence>
<proteinExistence type="predicted"/>
<organism evidence="10 11">
    <name type="scientific">Bosea vaviloviae</name>
    <dbReference type="NCBI Taxonomy" id="1526658"/>
    <lineage>
        <taxon>Bacteria</taxon>
        <taxon>Pseudomonadati</taxon>
        <taxon>Pseudomonadota</taxon>
        <taxon>Alphaproteobacteria</taxon>
        <taxon>Hyphomicrobiales</taxon>
        <taxon>Boseaceae</taxon>
        <taxon>Bosea</taxon>
    </lineage>
</organism>
<keyword evidence="6" id="KW-0175">Coiled coil</keyword>
<dbReference type="EMBL" id="CP017147">
    <property type="protein sequence ID" value="AOO81554.1"/>
    <property type="molecule type" value="Genomic_DNA"/>
</dbReference>
<dbReference type="GO" id="GO:0004713">
    <property type="term" value="F:protein tyrosine kinase activity"/>
    <property type="evidence" value="ECO:0007669"/>
    <property type="project" value="TreeGrafter"/>
</dbReference>
<dbReference type="GO" id="GO:0005886">
    <property type="term" value="C:plasma membrane"/>
    <property type="evidence" value="ECO:0007669"/>
    <property type="project" value="UniProtKB-SubCell"/>
</dbReference>
<keyword evidence="5 7" id="KW-0472">Membrane</keyword>
<dbReference type="KEGG" id="bvv:BHK69_14795"/>
<keyword evidence="3 7" id="KW-0812">Transmembrane</keyword>
<feature type="transmembrane region" description="Helical" evidence="7">
    <location>
        <begin position="45"/>
        <end position="66"/>
    </location>
</feature>
<dbReference type="OrthoDB" id="230260at2"/>
<dbReference type="InterPro" id="IPR050445">
    <property type="entry name" value="Bact_polysacc_biosynth/exp"/>
</dbReference>
<keyword evidence="11" id="KW-1185">Reference proteome</keyword>
<evidence type="ECO:0000256" key="7">
    <source>
        <dbReference type="SAM" id="Phobius"/>
    </source>
</evidence>
<protein>
    <recommendedName>
        <fullName evidence="12">Polysaccharide chain length determinant N-terminal domain-containing protein</fullName>
    </recommendedName>
</protein>
<feature type="domain" description="Tyrosine-protein kinase G-rich" evidence="9">
    <location>
        <begin position="387"/>
        <end position="463"/>
    </location>
</feature>
<evidence type="ECO:0000259" key="9">
    <source>
        <dbReference type="Pfam" id="PF13807"/>
    </source>
</evidence>
<dbReference type="PANTHER" id="PTHR32309:SF13">
    <property type="entry name" value="FERRIC ENTEROBACTIN TRANSPORT PROTEIN FEPE"/>
    <property type="match status" value="1"/>
</dbReference>
<dbReference type="PANTHER" id="PTHR32309">
    <property type="entry name" value="TYROSINE-PROTEIN KINASE"/>
    <property type="match status" value="1"/>
</dbReference>